<protein>
    <recommendedName>
        <fullName evidence="2">histidine kinase</fullName>
        <ecNumber evidence="2">2.7.13.3</ecNumber>
    </recommendedName>
</protein>
<dbReference type="InterPro" id="IPR009057">
    <property type="entry name" value="Homeodomain-like_sf"/>
</dbReference>
<dbReference type="Gene3D" id="2.130.10.10">
    <property type="entry name" value="YVTN repeat-like/Quinoprotein amine dehydrogenase"/>
    <property type="match status" value="2"/>
</dbReference>
<evidence type="ECO:0000256" key="5">
    <source>
        <dbReference type="ARBA" id="ARBA00023125"/>
    </source>
</evidence>
<dbReference type="Pfam" id="PF12833">
    <property type="entry name" value="HTH_18"/>
    <property type="match status" value="1"/>
</dbReference>
<dbReference type="SUPFAM" id="SSF47384">
    <property type="entry name" value="Homodimeric domain of signal transducing histidine kinase"/>
    <property type="match status" value="1"/>
</dbReference>
<dbReference type="Gene3D" id="3.30.565.10">
    <property type="entry name" value="Histidine kinase-like ATPase, C-terminal domain"/>
    <property type="match status" value="1"/>
</dbReference>
<evidence type="ECO:0000259" key="10">
    <source>
        <dbReference type="PROSITE" id="PS50109"/>
    </source>
</evidence>
<evidence type="ECO:0000313" key="13">
    <source>
        <dbReference type="Proteomes" id="UP000323720"/>
    </source>
</evidence>
<dbReference type="SMART" id="SM00388">
    <property type="entry name" value="HisKA"/>
    <property type="match status" value="1"/>
</dbReference>
<dbReference type="GO" id="GO:0000155">
    <property type="term" value="F:phosphorelay sensor kinase activity"/>
    <property type="evidence" value="ECO:0007669"/>
    <property type="project" value="InterPro"/>
</dbReference>
<dbReference type="EC" id="2.7.13.3" evidence="2"/>
<keyword evidence="4" id="KW-0805">Transcription regulation</keyword>
<evidence type="ECO:0000256" key="1">
    <source>
        <dbReference type="ARBA" id="ARBA00000085"/>
    </source>
</evidence>
<keyword evidence="8" id="KW-0812">Transmembrane</keyword>
<evidence type="ECO:0000256" key="7">
    <source>
        <dbReference type="PROSITE-ProRule" id="PRU00169"/>
    </source>
</evidence>
<dbReference type="InterPro" id="IPR011047">
    <property type="entry name" value="Quinoprotein_ADH-like_sf"/>
</dbReference>
<dbReference type="Proteomes" id="UP000323720">
    <property type="component" value="Unassembled WGS sequence"/>
</dbReference>
<dbReference type="PROSITE" id="PS50110">
    <property type="entry name" value="RESPONSE_REGULATORY"/>
    <property type="match status" value="1"/>
</dbReference>
<dbReference type="CDD" id="cd00082">
    <property type="entry name" value="HisKA"/>
    <property type="match status" value="1"/>
</dbReference>
<evidence type="ECO:0000256" key="2">
    <source>
        <dbReference type="ARBA" id="ARBA00012438"/>
    </source>
</evidence>
<feature type="modified residue" description="4-aspartylphosphate" evidence="7">
    <location>
        <position position="1095"/>
    </location>
</feature>
<dbReference type="Gene3D" id="2.60.40.10">
    <property type="entry name" value="Immunoglobulins"/>
    <property type="match status" value="1"/>
</dbReference>
<dbReference type="SMART" id="SM00448">
    <property type="entry name" value="REC"/>
    <property type="match status" value="1"/>
</dbReference>
<dbReference type="SUPFAM" id="SSF63829">
    <property type="entry name" value="Calcium-dependent phosphotriesterase"/>
    <property type="match status" value="1"/>
</dbReference>
<sequence length="1293" mass="148366">MRNLTLLFIWFVPCFVFSQSNKQIAFRELTVEDGLSQNSVVSIAQDSIGYLWFATQDGLNKYDGKKFKSYNIQFEDVTRTTYSKLGKIYSDKLGGIWIVSNSGILEKYQQELDQFKPVLNTNQVSTLIQDGAKNFYIGTYDNGLIKINHKTKDTLQFLKPADAKRTIYDFLETPNKAILAATNNGLIKITNDRYQFIKIVDDTNFSSLASSNQETIYAGSFGRGLFLKKDEEELFKSFSGFDQDILPNNLNIQDLLVDKNDRLWIATYGQGVYLVDFKYETVKHFLANKNNPFALHYNDVLCLFQDFTGTIWLGTDGAGLSYFDEYLTKFNVLTNNQMPKDIHVDVIRAISVKNNDIWGGTSGKGLTKINVKNEDFETLTSENSNLLTNRVMSLFHYKDELWIGHQNQGLQKRTAAGQFINFQETSAFTIWNISEASNNKLWLCTRNHGLILFDIEKGIQQHYSIENSNLTSDNIRVIKKQNDHTFWIGTEDEGIFKLDIEQNAIEEILQLHYPVKSLFLDKNMLWIGTNGDGLISYNTLTNKRNIYTTAEGIPNNVIYGILPDENGSLWISSNKGISRFYSKNDSLSIENYTNYDGLQASEFNTGAYFKDDNNTLYFGGLEGLNWFNPNQLYANPTKPKTIISGLEVFNTERSLQPNQELKHSENTVTFTFSALHFSQPERNQYKYRLINNDRDWISSGHNNKAHYTNLPPNSYQFQVISSNYDGVWNLEPATHSFTILQPWYATNIARLVYFILGLIFLFILYKYLKWRWHVKNQLRLEHLETERLKKLDELKTKLYTNISHEFRTPLTLISGPIETQLSKKNLSKQDKKELGLVKQNANRLLKLVNQMLELSMLDSGQTKLKVSKGNLSILLKQLVFAFQYKATKKDIRIESRIEKLQDVWFDSDIIEKVVSNIFSNAVKYAPKESVIQFEASQQEYNLVISITNKIEQGSLTDLGKLFQRFYQNNEFSEGVGVGLALVRELVALAKGTIVANNMADNYIQFTVSLPLTEDAFTLDEIDTPVYIEPIITEKNTYLEIINDDTPLLLVVEDEPDIREFIISIFFNHYNIIQAKNGKEGVEMALKELPDLIISDIMMPLLDGINLCDTLKTNELTSHIPIILLTAKVGNKNEIEGLKTGADAHVTKPFSSEKLKLRVEKLIENRQKLKKHFSKNFQLNPELAITSTETEFLKRLQVTLDEYITNPDFNSDALGKQMQISRTQLHRKLKAITGMTTSEFLRSQRLKLSLELLKKSDATMAEIAYQIGFNSPSYFNKCFKDVYGCTPNEYFLKN</sequence>
<dbReference type="InterPro" id="IPR020449">
    <property type="entry name" value="Tscrpt_reg_AraC-type_HTH"/>
</dbReference>
<dbReference type="InterPro" id="IPR018062">
    <property type="entry name" value="HTH_AraC-typ_CS"/>
</dbReference>
<evidence type="ECO:0000313" key="12">
    <source>
        <dbReference type="EMBL" id="TYB76453.1"/>
    </source>
</evidence>
<dbReference type="PROSITE" id="PS01124">
    <property type="entry name" value="HTH_ARAC_FAMILY_2"/>
    <property type="match status" value="1"/>
</dbReference>
<dbReference type="Pfam" id="PF02518">
    <property type="entry name" value="HATPase_c"/>
    <property type="match status" value="1"/>
</dbReference>
<dbReference type="SMART" id="SM00342">
    <property type="entry name" value="HTH_ARAC"/>
    <property type="match status" value="1"/>
</dbReference>
<dbReference type="SMART" id="SM00387">
    <property type="entry name" value="HATPase_c"/>
    <property type="match status" value="1"/>
</dbReference>
<dbReference type="GO" id="GO:0003700">
    <property type="term" value="F:DNA-binding transcription factor activity"/>
    <property type="evidence" value="ECO:0007669"/>
    <property type="project" value="InterPro"/>
</dbReference>
<dbReference type="Pfam" id="PF07494">
    <property type="entry name" value="Reg_prop"/>
    <property type="match status" value="3"/>
</dbReference>
<keyword evidence="13" id="KW-1185">Reference proteome</keyword>
<reference evidence="12 13" key="1">
    <citation type="submission" date="2019-08" db="EMBL/GenBank/DDBJ databases">
        <title>Genomes of Antarctic Bizionia species.</title>
        <authorList>
            <person name="Bowman J.P."/>
        </authorList>
    </citation>
    <scope>NUCLEOTIDE SEQUENCE [LARGE SCALE GENOMIC DNA]</scope>
    <source>
        <strain evidence="12 13">ADA-4</strain>
    </source>
</reference>
<accession>A0A5D0R4V2</accession>
<dbReference type="InterPro" id="IPR036097">
    <property type="entry name" value="HisK_dim/P_sf"/>
</dbReference>
<feature type="domain" description="Response regulatory" evidence="11">
    <location>
        <begin position="1047"/>
        <end position="1162"/>
    </location>
</feature>
<dbReference type="FunFam" id="1.10.287.130:FF:000045">
    <property type="entry name" value="Two-component system sensor histidine kinase/response regulator"/>
    <property type="match status" value="1"/>
</dbReference>
<dbReference type="InterPro" id="IPR011110">
    <property type="entry name" value="Reg_prop"/>
</dbReference>
<evidence type="ECO:0000256" key="8">
    <source>
        <dbReference type="SAM" id="Phobius"/>
    </source>
</evidence>
<dbReference type="EMBL" id="VSKK01000003">
    <property type="protein sequence ID" value="TYB76453.1"/>
    <property type="molecule type" value="Genomic_DNA"/>
</dbReference>
<comment type="caution">
    <text evidence="12">The sequence shown here is derived from an EMBL/GenBank/DDBJ whole genome shotgun (WGS) entry which is preliminary data.</text>
</comment>
<keyword evidence="6" id="KW-0804">Transcription</keyword>
<dbReference type="InterPro" id="IPR003594">
    <property type="entry name" value="HATPase_dom"/>
</dbReference>
<dbReference type="Pfam" id="PF00072">
    <property type="entry name" value="Response_reg"/>
    <property type="match status" value="1"/>
</dbReference>
<dbReference type="InterPro" id="IPR005467">
    <property type="entry name" value="His_kinase_dom"/>
</dbReference>
<dbReference type="InterPro" id="IPR015943">
    <property type="entry name" value="WD40/YVTN_repeat-like_dom_sf"/>
</dbReference>
<dbReference type="Gene3D" id="1.10.10.60">
    <property type="entry name" value="Homeodomain-like"/>
    <property type="match status" value="1"/>
</dbReference>
<keyword evidence="8" id="KW-0472">Membrane</keyword>
<dbReference type="Pfam" id="PF07495">
    <property type="entry name" value="Y_Y_Y"/>
    <property type="match status" value="1"/>
</dbReference>
<comment type="catalytic activity">
    <reaction evidence="1">
        <text>ATP + protein L-histidine = ADP + protein N-phospho-L-histidine.</text>
        <dbReference type="EC" id="2.7.13.3"/>
    </reaction>
</comment>
<dbReference type="InterPro" id="IPR013783">
    <property type="entry name" value="Ig-like_fold"/>
</dbReference>
<feature type="domain" description="Histidine kinase" evidence="10">
    <location>
        <begin position="801"/>
        <end position="1013"/>
    </location>
</feature>
<dbReference type="PANTHER" id="PTHR43547">
    <property type="entry name" value="TWO-COMPONENT HISTIDINE KINASE"/>
    <property type="match status" value="1"/>
</dbReference>
<name>A0A5D0R4V2_9FLAO</name>
<dbReference type="SUPFAM" id="SSF52172">
    <property type="entry name" value="CheY-like"/>
    <property type="match status" value="1"/>
</dbReference>
<dbReference type="Pfam" id="PF00512">
    <property type="entry name" value="HisKA"/>
    <property type="match status" value="1"/>
</dbReference>
<evidence type="ECO:0000256" key="3">
    <source>
        <dbReference type="ARBA" id="ARBA00022553"/>
    </source>
</evidence>
<evidence type="ECO:0000256" key="6">
    <source>
        <dbReference type="ARBA" id="ARBA00023163"/>
    </source>
</evidence>
<organism evidence="12 13">
    <name type="scientific">Bizionia myxarmorum</name>
    <dbReference type="NCBI Taxonomy" id="291186"/>
    <lineage>
        <taxon>Bacteria</taxon>
        <taxon>Pseudomonadati</taxon>
        <taxon>Bacteroidota</taxon>
        <taxon>Flavobacteriia</taxon>
        <taxon>Flavobacteriales</taxon>
        <taxon>Flavobacteriaceae</taxon>
        <taxon>Bizionia</taxon>
    </lineage>
</organism>
<dbReference type="OrthoDB" id="358279at2"/>
<feature type="transmembrane region" description="Helical" evidence="8">
    <location>
        <begin position="751"/>
        <end position="768"/>
    </location>
</feature>
<dbReference type="SUPFAM" id="SSF46689">
    <property type="entry name" value="Homeodomain-like"/>
    <property type="match status" value="1"/>
</dbReference>
<dbReference type="InterPro" id="IPR011006">
    <property type="entry name" value="CheY-like_superfamily"/>
</dbReference>
<evidence type="ECO:0000256" key="4">
    <source>
        <dbReference type="ARBA" id="ARBA00023015"/>
    </source>
</evidence>
<dbReference type="InterPro" id="IPR011123">
    <property type="entry name" value="Y_Y_Y"/>
</dbReference>
<dbReference type="InterPro" id="IPR001789">
    <property type="entry name" value="Sig_transdc_resp-reg_receiver"/>
</dbReference>
<dbReference type="Gene3D" id="3.40.50.2300">
    <property type="match status" value="1"/>
</dbReference>
<dbReference type="InterPro" id="IPR018060">
    <property type="entry name" value="HTH_AraC"/>
</dbReference>
<dbReference type="GO" id="GO:0043565">
    <property type="term" value="F:sequence-specific DNA binding"/>
    <property type="evidence" value="ECO:0007669"/>
    <property type="project" value="InterPro"/>
</dbReference>
<dbReference type="PROSITE" id="PS00041">
    <property type="entry name" value="HTH_ARAC_FAMILY_1"/>
    <property type="match status" value="1"/>
</dbReference>
<dbReference type="InterPro" id="IPR036890">
    <property type="entry name" value="HATPase_C_sf"/>
</dbReference>
<proteinExistence type="predicted"/>
<dbReference type="PROSITE" id="PS50109">
    <property type="entry name" value="HIS_KIN"/>
    <property type="match status" value="1"/>
</dbReference>
<dbReference type="SUPFAM" id="SSF50998">
    <property type="entry name" value="Quinoprotein alcohol dehydrogenase-like"/>
    <property type="match status" value="1"/>
</dbReference>
<keyword evidence="8" id="KW-1133">Transmembrane helix</keyword>
<evidence type="ECO:0000259" key="9">
    <source>
        <dbReference type="PROSITE" id="PS01124"/>
    </source>
</evidence>
<keyword evidence="5" id="KW-0238">DNA-binding</keyword>
<gene>
    <name evidence="12" type="ORF">ES674_12800</name>
</gene>
<keyword evidence="3 7" id="KW-0597">Phosphoprotein</keyword>
<dbReference type="PANTHER" id="PTHR43547:SF2">
    <property type="entry name" value="HYBRID SIGNAL TRANSDUCTION HISTIDINE KINASE C"/>
    <property type="match status" value="1"/>
</dbReference>
<evidence type="ECO:0000259" key="11">
    <source>
        <dbReference type="PROSITE" id="PS50110"/>
    </source>
</evidence>
<dbReference type="SUPFAM" id="SSF55874">
    <property type="entry name" value="ATPase domain of HSP90 chaperone/DNA topoisomerase II/histidine kinase"/>
    <property type="match status" value="1"/>
</dbReference>
<feature type="domain" description="HTH araC/xylS-type" evidence="9">
    <location>
        <begin position="1193"/>
        <end position="1292"/>
    </location>
</feature>
<dbReference type="RefSeq" id="WP_148404573.1">
    <property type="nucleotide sequence ID" value="NZ_VSKK01000003.1"/>
</dbReference>
<dbReference type="PRINTS" id="PR00032">
    <property type="entry name" value="HTHARAC"/>
</dbReference>
<dbReference type="InterPro" id="IPR003661">
    <property type="entry name" value="HisK_dim/P_dom"/>
</dbReference>
<dbReference type="Gene3D" id="1.10.287.130">
    <property type="match status" value="1"/>
</dbReference>